<dbReference type="EMBL" id="JACSQV010000001">
    <property type="protein sequence ID" value="MBD7916755.1"/>
    <property type="molecule type" value="Genomic_DNA"/>
</dbReference>
<proteinExistence type="predicted"/>
<accession>A0ABR8Q8P8</accession>
<gene>
    <name evidence="2" type="ORF">H9657_00460</name>
</gene>
<sequence>MLHLETLTLTTGECVLVAGEPGQGHTALALVATGRLAPFEGRVVLTDADGVVSTARDALRSVSAVVDLPGISEPDDTLTTATVVAEERSFARAGSRRSDVRRWLASHELAAYGDVRMDDLPGPVRTALLTSLTAERPGVRFLVISLPDRHGGEPAAWWSIAQAFAARGYGVLVQCSRSSARDLGATLEPARGDASQRATPVESLRAGVDPMAAPPDVPELTVDLDERPSAPQDAP</sequence>
<dbReference type="RefSeq" id="WP_191779259.1">
    <property type="nucleotide sequence ID" value="NZ_JACSQV010000001.1"/>
</dbReference>
<dbReference type="SUPFAM" id="SSF52540">
    <property type="entry name" value="P-loop containing nucleoside triphosphate hydrolases"/>
    <property type="match status" value="1"/>
</dbReference>
<dbReference type="Proteomes" id="UP000604241">
    <property type="component" value="Unassembled WGS sequence"/>
</dbReference>
<organism evidence="2 3">
    <name type="scientific">Cellulomonas avistercoris</name>
    <dbReference type="NCBI Taxonomy" id="2762242"/>
    <lineage>
        <taxon>Bacteria</taxon>
        <taxon>Bacillati</taxon>
        <taxon>Actinomycetota</taxon>
        <taxon>Actinomycetes</taxon>
        <taxon>Micrococcales</taxon>
        <taxon>Cellulomonadaceae</taxon>
        <taxon>Cellulomonas</taxon>
    </lineage>
</organism>
<evidence type="ECO:0000256" key="1">
    <source>
        <dbReference type="SAM" id="MobiDB-lite"/>
    </source>
</evidence>
<protein>
    <recommendedName>
        <fullName evidence="4">ABC transporter ATP-binding protein</fullName>
    </recommendedName>
</protein>
<name>A0ABR8Q8P8_9CELL</name>
<reference evidence="2 3" key="1">
    <citation type="submission" date="2020-08" db="EMBL/GenBank/DDBJ databases">
        <title>A Genomic Blueprint of the Chicken Gut Microbiome.</title>
        <authorList>
            <person name="Gilroy R."/>
            <person name="Ravi A."/>
            <person name="Getino M."/>
            <person name="Pursley I."/>
            <person name="Horton D.L."/>
            <person name="Alikhan N.-F."/>
            <person name="Baker D."/>
            <person name="Gharbi K."/>
            <person name="Hall N."/>
            <person name="Watson M."/>
            <person name="Adriaenssens E.M."/>
            <person name="Foster-Nyarko E."/>
            <person name="Jarju S."/>
            <person name="Secka A."/>
            <person name="Antonio M."/>
            <person name="Oren A."/>
            <person name="Chaudhuri R."/>
            <person name="La Ragione R.M."/>
            <person name="Hildebrand F."/>
            <person name="Pallen M.J."/>
        </authorList>
    </citation>
    <scope>NUCLEOTIDE SEQUENCE [LARGE SCALE GENOMIC DNA]</scope>
    <source>
        <strain evidence="2 3">Sa3CUA2</strain>
    </source>
</reference>
<comment type="caution">
    <text evidence="2">The sequence shown here is derived from an EMBL/GenBank/DDBJ whole genome shotgun (WGS) entry which is preliminary data.</text>
</comment>
<dbReference type="InterPro" id="IPR027417">
    <property type="entry name" value="P-loop_NTPase"/>
</dbReference>
<dbReference type="Gene3D" id="3.40.50.300">
    <property type="entry name" value="P-loop containing nucleotide triphosphate hydrolases"/>
    <property type="match status" value="1"/>
</dbReference>
<feature type="region of interest" description="Disordered" evidence="1">
    <location>
        <begin position="186"/>
        <end position="235"/>
    </location>
</feature>
<keyword evidence="3" id="KW-1185">Reference proteome</keyword>
<evidence type="ECO:0008006" key="4">
    <source>
        <dbReference type="Google" id="ProtNLM"/>
    </source>
</evidence>
<evidence type="ECO:0000313" key="3">
    <source>
        <dbReference type="Proteomes" id="UP000604241"/>
    </source>
</evidence>
<evidence type="ECO:0000313" key="2">
    <source>
        <dbReference type="EMBL" id="MBD7916755.1"/>
    </source>
</evidence>